<accession>A0A3M7RUH6</accession>
<keyword evidence="1" id="KW-0812">Transmembrane</keyword>
<proteinExistence type="predicted"/>
<organism evidence="2 3">
    <name type="scientific">Brachionus plicatilis</name>
    <name type="common">Marine rotifer</name>
    <name type="synonym">Brachionus muelleri</name>
    <dbReference type="NCBI Taxonomy" id="10195"/>
    <lineage>
        <taxon>Eukaryota</taxon>
        <taxon>Metazoa</taxon>
        <taxon>Spiralia</taxon>
        <taxon>Gnathifera</taxon>
        <taxon>Rotifera</taxon>
        <taxon>Eurotatoria</taxon>
        <taxon>Monogononta</taxon>
        <taxon>Pseudotrocha</taxon>
        <taxon>Ploima</taxon>
        <taxon>Brachionidae</taxon>
        <taxon>Brachionus</taxon>
    </lineage>
</organism>
<reference evidence="2 3" key="1">
    <citation type="journal article" date="2018" name="Sci. Rep.">
        <title>Genomic signatures of local adaptation to the degree of environmental predictability in rotifers.</title>
        <authorList>
            <person name="Franch-Gras L."/>
            <person name="Hahn C."/>
            <person name="Garcia-Roger E.M."/>
            <person name="Carmona M.J."/>
            <person name="Serra M."/>
            <person name="Gomez A."/>
        </authorList>
    </citation>
    <scope>NUCLEOTIDE SEQUENCE [LARGE SCALE GENOMIC DNA]</scope>
    <source>
        <strain evidence="2">HYR1</strain>
    </source>
</reference>
<keyword evidence="3" id="KW-1185">Reference proteome</keyword>
<evidence type="ECO:0000313" key="3">
    <source>
        <dbReference type="Proteomes" id="UP000276133"/>
    </source>
</evidence>
<keyword evidence="1" id="KW-0472">Membrane</keyword>
<keyword evidence="1" id="KW-1133">Transmembrane helix</keyword>
<evidence type="ECO:0000256" key="1">
    <source>
        <dbReference type="SAM" id="Phobius"/>
    </source>
</evidence>
<feature type="transmembrane region" description="Helical" evidence="1">
    <location>
        <begin position="43"/>
        <end position="64"/>
    </location>
</feature>
<sequence>MIKSGHFDRLGRQKLEVIVLKNRKSGHFDRLAFLIKIKKNRNLLFRFGYCFLSVGSCWPLEALIE</sequence>
<name>A0A3M7RUH6_BRAPC</name>
<protein>
    <submittedName>
        <fullName evidence="2">Uncharacterized protein</fullName>
    </submittedName>
</protein>
<comment type="caution">
    <text evidence="2">The sequence shown here is derived from an EMBL/GenBank/DDBJ whole genome shotgun (WGS) entry which is preliminary data.</text>
</comment>
<evidence type="ECO:0000313" key="2">
    <source>
        <dbReference type="EMBL" id="RNA27186.1"/>
    </source>
</evidence>
<dbReference type="AlphaFoldDB" id="A0A3M7RUH6"/>
<gene>
    <name evidence="2" type="ORF">BpHYR1_048716</name>
</gene>
<dbReference type="Proteomes" id="UP000276133">
    <property type="component" value="Unassembled WGS sequence"/>
</dbReference>
<dbReference type="EMBL" id="REGN01002580">
    <property type="protein sequence ID" value="RNA27186.1"/>
    <property type="molecule type" value="Genomic_DNA"/>
</dbReference>